<dbReference type="AlphaFoldDB" id="A0A261VE48"/>
<keyword evidence="1" id="KW-0472">Membrane</keyword>
<dbReference type="Pfam" id="PF01569">
    <property type="entry name" value="PAP2"/>
    <property type="match status" value="1"/>
</dbReference>
<feature type="transmembrane region" description="Helical" evidence="1">
    <location>
        <begin position="53"/>
        <end position="74"/>
    </location>
</feature>
<dbReference type="Proteomes" id="UP000216429">
    <property type="component" value="Unassembled WGS sequence"/>
</dbReference>
<dbReference type="EMBL" id="NEVU01000003">
    <property type="protein sequence ID" value="OZI72285.1"/>
    <property type="molecule type" value="Genomic_DNA"/>
</dbReference>
<comment type="caution">
    <text evidence="3">The sequence shown here is derived from an EMBL/GenBank/DDBJ whole genome shotgun (WGS) entry which is preliminary data.</text>
</comment>
<keyword evidence="4" id="KW-1185">Reference proteome</keyword>
<protein>
    <submittedName>
        <fullName evidence="3">Acid phosphatase</fullName>
    </submittedName>
</protein>
<dbReference type="Gene3D" id="1.20.144.10">
    <property type="entry name" value="Phosphatidic acid phosphatase type 2/haloperoxidase"/>
    <property type="match status" value="2"/>
</dbReference>
<proteinExistence type="predicted"/>
<dbReference type="SMART" id="SM00014">
    <property type="entry name" value="acidPPc"/>
    <property type="match status" value="1"/>
</dbReference>
<sequence length="223" mass="24488">MRPIRSKASLVLLFALLLACTLWVDRPLSMWLNAHVPNGLNIAFDTLGNLGDAGIYIVLALGLYIWSLNGLARGWQCPFKAGFDPIARASVLLLATMALGGSVTWLLKRVVARARPEELFDHGIYGVGEFFAGKPYDSFPSSHTQAAFAVAGVIAIVAPRWRWPALALAALVALSRVVNRDHYLTDVVMGAAVALSCAAFLAPRILNKNQQWPLRAPWRWWRA</sequence>
<organism evidence="3 4">
    <name type="scientific">Bordetella genomosp. 12</name>
    <dbReference type="NCBI Taxonomy" id="463035"/>
    <lineage>
        <taxon>Bacteria</taxon>
        <taxon>Pseudomonadati</taxon>
        <taxon>Pseudomonadota</taxon>
        <taxon>Betaproteobacteria</taxon>
        <taxon>Burkholderiales</taxon>
        <taxon>Alcaligenaceae</taxon>
        <taxon>Bordetella</taxon>
    </lineage>
</organism>
<feature type="transmembrane region" description="Helical" evidence="1">
    <location>
        <begin position="183"/>
        <end position="206"/>
    </location>
</feature>
<dbReference type="SUPFAM" id="SSF48317">
    <property type="entry name" value="Acid phosphatase/Vanadium-dependent haloperoxidase"/>
    <property type="match status" value="1"/>
</dbReference>
<dbReference type="OrthoDB" id="9773582at2"/>
<feature type="domain" description="Phosphatidic acid phosphatase type 2/haloperoxidase" evidence="2">
    <location>
        <begin position="90"/>
        <end position="202"/>
    </location>
</feature>
<keyword evidence="1" id="KW-1133">Transmembrane helix</keyword>
<evidence type="ECO:0000313" key="3">
    <source>
        <dbReference type="EMBL" id="OZI72285.1"/>
    </source>
</evidence>
<evidence type="ECO:0000259" key="2">
    <source>
        <dbReference type="SMART" id="SM00014"/>
    </source>
</evidence>
<dbReference type="PANTHER" id="PTHR14969">
    <property type="entry name" value="SPHINGOSINE-1-PHOSPHATE PHOSPHOHYDROLASE"/>
    <property type="match status" value="1"/>
</dbReference>
<keyword evidence="1" id="KW-0812">Transmembrane</keyword>
<evidence type="ECO:0000313" key="4">
    <source>
        <dbReference type="Proteomes" id="UP000216429"/>
    </source>
</evidence>
<feature type="transmembrane region" description="Helical" evidence="1">
    <location>
        <begin position="86"/>
        <end position="107"/>
    </location>
</feature>
<name>A0A261VE48_9BORD</name>
<accession>A0A261VE48</accession>
<dbReference type="InterPro" id="IPR036938">
    <property type="entry name" value="PAP2/HPO_sf"/>
</dbReference>
<dbReference type="InterPro" id="IPR000326">
    <property type="entry name" value="PAP2/HPO"/>
</dbReference>
<dbReference type="PANTHER" id="PTHR14969:SF13">
    <property type="entry name" value="AT30094P"/>
    <property type="match status" value="1"/>
</dbReference>
<gene>
    <name evidence="3" type="ORF">CAL22_14550</name>
</gene>
<reference evidence="4" key="1">
    <citation type="submission" date="2017-05" db="EMBL/GenBank/DDBJ databases">
        <title>Complete and WGS of Bordetella genogroups.</title>
        <authorList>
            <person name="Spilker T."/>
            <person name="Lipuma J."/>
        </authorList>
    </citation>
    <scope>NUCLEOTIDE SEQUENCE [LARGE SCALE GENOMIC DNA]</scope>
    <source>
        <strain evidence="4">AU6712</strain>
    </source>
</reference>
<evidence type="ECO:0000256" key="1">
    <source>
        <dbReference type="SAM" id="Phobius"/>
    </source>
</evidence>
<dbReference type="PROSITE" id="PS51257">
    <property type="entry name" value="PROKAR_LIPOPROTEIN"/>
    <property type="match status" value="1"/>
</dbReference>